<sequence length="81" mass="9009">MPTPHPERPEFYTTVTRAAISIFEAIAVVTSALSTMINETLAVHTSRGPMAVFTRTREALYLVLIDRMNNIQQQDSEGDAD</sequence>
<dbReference type="AlphaFoldDB" id="A0A2I1C9L4"/>
<dbReference type="VEuPathDB" id="FungiDB:P174DRAFT_420877"/>
<name>A0A2I1C9L4_ASPN1</name>
<keyword evidence="2" id="KW-1185">Reference proteome</keyword>
<organism evidence="1 2">
    <name type="scientific">Aspergillus novofumigatus (strain IBT 16806)</name>
    <dbReference type="NCBI Taxonomy" id="1392255"/>
    <lineage>
        <taxon>Eukaryota</taxon>
        <taxon>Fungi</taxon>
        <taxon>Dikarya</taxon>
        <taxon>Ascomycota</taxon>
        <taxon>Pezizomycotina</taxon>
        <taxon>Eurotiomycetes</taxon>
        <taxon>Eurotiomycetidae</taxon>
        <taxon>Eurotiales</taxon>
        <taxon>Aspergillaceae</taxon>
        <taxon>Aspergillus</taxon>
        <taxon>Aspergillus subgen. Fumigati</taxon>
    </lineage>
</organism>
<protein>
    <submittedName>
        <fullName evidence="1">Uncharacterized protein</fullName>
    </submittedName>
</protein>
<gene>
    <name evidence="1" type="ORF">P174DRAFT_420877</name>
</gene>
<evidence type="ECO:0000313" key="2">
    <source>
        <dbReference type="Proteomes" id="UP000234474"/>
    </source>
</evidence>
<evidence type="ECO:0000313" key="1">
    <source>
        <dbReference type="EMBL" id="PKX94328.1"/>
    </source>
</evidence>
<dbReference type="RefSeq" id="XP_024682923.1">
    <property type="nucleotide sequence ID" value="XM_024824909.1"/>
</dbReference>
<proteinExistence type="predicted"/>
<reference evidence="2" key="1">
    <citation type="journal article" date="2018" name="Proc. Natl. Acad. Sci. U.S.A.">
        <title>Linking secondary metabolites to gene clusters through genome sequencing of six diverse Aspergillus species.</title>
        <authorList>
            <person name="Kaerboelling I."/>
            <person name="Vesth T.C."/>
            <person name="Frisvad J.C."/>
            <person name="Nybo J.L."/>
            <person name="Theobald S."/>
            <person name="Kuo A."/>
            <person name="Bowyer P."/>
            <person name="Matsuda Y."/>
            <person name="Mondo S."/>
            <person name="Lyhne E.K."/>
            <person name="Kogle M.E."/>
            <person name="Clum A."/>
            <person name="Lipzen A."/>
            <person name="Salamov A."/>
            <person name="Ngan C.Y."/>
            <person name="Daum C."/>
            <person name="Chiniquy J."/>
            <person name="Barry K."/>
            <person name="LaButti K."/>
            <person name="Haridas S."/>
            <person name="Simmons B.A."/>
            <person name="Magnuson J.K."/>
            <person name="Mortensen U.H."/>
            <person name="Larsen T.O."/>
            <person name="Grigoriev I.V."/>
            <person name="Baker S.E."/>
            <person name="Andersen M.R."/>
        </authorList>
    </citation>
    <scope>NUCLEOTIDE SEQUENCE [LARGE SCALE GENOMIC DNA]</scope>
    <source>
        <strain evidence="2">IBT 16806</strain>
    </source>
</reference>
<comment type="caution">
    <text evidence="1">The sequence shown here is derived from an EMBL/GenBank/DDBJ whole genome shotgun (WGS) entry which is preliminary data.</text>
</comment>
<dbReference type="EMBL" id="MSZS01000004">
    <property type="protein sequence ID" value="PKX94328.1"/>
    <property type="molecule type" value="Genomic_DNA"/>
</dbReference>
<dbReference type="Proteomes" id="UP000234474">
    <property type="component" value="Unassembled WGS sequence"/>
</dbReference>
<accession>A0A2I1C9L4</accession>
<dbReference type="GeneID" id="36532234"/>